<comment type="catalytic activity">
    <reaction evidence="8">
        <text>a 4-hydroxy-3-methoxy-5-(all-trans-polyprenyl)benzoate + H(+) = a 2-methoxy-6-(all-trans-polyprenyl)phenol + CO2</text>
        <dbReference type="Rhea" id="RHEA:81179"/>
        <dbReference type="Rhea" id="RHEA-COMP:9551"/>
        <dbReference type="Rhea" id="RHEA-COMP:10931"/>
        <dbReference type="ChEBI" id="CHEBI:15378"/>
        <dbReference type="ChEBI" id="CHEBI:16526"/>
        <dbReference type="ChEBI" id="CHEBI:62731"/>
        <dbReference type="ChEBI" id="CHEBI:84443"/>
        <dbReference type="EC" id="4.1.1.130"/>
    </reaction>
</comment>
<evidence type="ECO:0000313" key="10">
    <source>
        <dbReference type="Proteomes" id="UP001367676"/>
    </source>
</evidence>
<name>A0AAN9THK7_9HEMI</name>
<feature type="binding site" evidence="8">
    <location>
        <position position="179"/>
    </location>
    <ligand>
        <name>Zn(2+)</name>
        <dbReference type="ChEBI" id="CHEBI:29105"/>
    </ligand>
</feature>
<evidence type="ECO:0000256" key="8">
    <source>
        <dbReference type="HAMAP-Rule" id="MF_03111"/>
    </source>
</evidence>
<keyword evidence="7 8" id="KW-0456">Lyase</keyword>
<keyword evidence="10" id="KW-1185">Reference proteome</keyword>
<comment type="cofactor">
    <cofactor evidence="8">
        <name>Zn(2+)</name>
        <dbReference type="ChEBI" id="CHEBI:29105"/>
    </cofactor>
</comment>
<dbReference type="EC" id="4.1.1.130" evidence="8"/>
<accession>A0AAN9THK7</accession>
<evidence type="ECO:0000256" key="6">
    <source>
        <dbReference type="ARBA" id="ARBA00023136"/>
    </source>
</evidence>
<keyword evidence="2 8" id="KW-0479">Metal-binding</keyword>
<feature type="binding site" evidence="8">
    <location>
        <position position="167"/>
    </location>
    <ligand>
        <name>Zn(2+)</name>
        <dbReference type="ChEBI" id="CHEBI:29105"/>
    </ligand>
</feature>
<dbReference type="AlphaFoldDB" id="A0AAN9THK7"/>
<keyword evidence="5 8" id="KW-0496">Mitochondrion</keyword>
<dbReference type="HAMAP" id="MF_03111">
    <property type="entry name" value="Coq4"/>
    <property type="match status" value="1"/>
</dbReference>
<dbReference type="Proteomes" id="UP001367676">
    <property type="component" value="Unassembled WGS sequence"/>
</dbReference>
<feature type="binding site" evidence="8">
    <location>
        <position position="163"/>
    </location>
    <ligand>
        <name>Zn(2+)</name>
        <dbReference type="ChEBI" id="CHEBI:29105"/>
    </ligand>
</feature>
<comment type="pathway">
    <text evidence="8">Cofactor biosynthesis; ubiquinone biosynthesis.</text>
</comment>
<protein>
    <recommendedName>
        <fullName evidence="8">Ubiquinone biosynthesis protein COQ4 homolog, mitochondrial</fullName>
    </recommendedName>
    <alternativeName>
        <fullName evidence="8">4-hydroxy-3-methoxy-5-polyprenylbenzoate decarboxylase</fullName>
        <ecNumber evidence="8">4.1.1.130</ecNumber>
    </alternativeName>
    <alternativeName>
        <fullName evidence="8">Coenzyme Q biosynthesis protein 4 homolog</fullName>
    </alternativeName>
</protein>
<sequence>MRNPRILEVFAANILSRRFFCTNRLLQNAQGNFNEDFNNSRIAVSNPQRVLLGVGSSVMSLVDPYRADMIAIMGETTGIAAMKYMKTRMENDPEGIRILKNQPRINSSTVDLEKLKSLPDETLGRRYYNFLEVNKVTPDSRDMVRFVDDLELAYVIQRYREIHDLVHTLLDMPINMLGEVTVKWVEAFQTRLPLCVLGGLFGAVRLAPKQRQNYVNFYLPWAVETGMKSKFLMNVYFEERWEQPMSELLEELNIKPLVLPNKKSTS</sequence>
<comment type="caution">
    <text evidence="9">The sequence shown here is derived from an EMBL/GenBank/DDBJ whole genome shotgun (WGS) entry which is preliminary data.</text>
</comment>
<comment type="subunit">
    <text evidence="8">Component of a multi-subunit COQ enzyme complex.</text>
</comment>
<keyword evidence="6 8" id="KW-0472">Membrane</keyword>
<reference evidence="9 10" key="1">
    <citation type="submission" date="2024-03" db="EMBL/GenBank/DDBJ databases">
        <title>Adaptation during the transition from Ophiocordyceps entomopathogen to insect associate is accompanied by gene loss and intensified selection.</title>
        <authorList>
            <person name="Ward C.M."/>
            <person name="Onetto C.A."/>
            <person name="Borneman A.R."/>
        </authorList>
    </citation>
    <scope>NUCLEOTIDE SEQUENCE [LARGE SCALE GENOMIC DNA]</scope>
    <source>
        <strain evidence="9">AWRI1</strain>
        <tissue evidence="9">Single Adult Female</tissue>
    </source>
</reference>
<dbReference type="InterPro" id="IPR007715">
    <property type="entry name" value="Coq4"/>
</dbReference>
<dbReference type="GO" id="GO:0120539">
    <property type="term" value="F:4-hydroxy-3-methoxy-5-polyprenylbenzoate decarboxylase activity"/>
    <property type="evidence" value="ECO:0007669"/>
    <property type="project" value="UniProtKB-EC"/>
</dbReference>
<dbReference type="InterPro" id="IPR027540">
    <property type="entry name" value="Coq4_euk"/>
</dbReference>
<evidence type="ECO:0000256" key="3">
    <source>
        <dbReference type="ARBA" id="ARBA00022792"/>
    </source>
</evidence>
<evidence type="ECO:0000256" key="2">
    <source>
        <dbReference type="ARBA" id="ARBA00022723"/>
    </source>
</evidence>
<evidence type="ECO:0000256" key="1">
    <source>
        <dbReference type="ARBA" id="ARBA00022688"/>
    </source>
</evidence>
<keyword evidence="4 8" id="KW-0862">Zinc</keyword>
<dbReference type="GO" id="GO:0008270">
    <property type="term" value="F:zinc ion binding"/>
    <property type="evidence" value="ECO:0007669"/>
    <property type="project" value="UniProtKB-UniRule"/>
</dbReference>
<gene>
    <name evidence="9" type="ORF">V9T40_001979</name>
</gene>
<proteinExistence type="inferred from homology"/>
<dbReference type="PANTHER" id="PTHR12922:SF7">
    <property type="entry name" value="UBIQUINONE BIOSYNTHESIS PROTEIN COQ4 HOMOLOG, MITOCHONDRIAL"/>
    <property type="match status" value="1"/>
</dbReference>
<keyword evidence="1 8" id="KW-0831">Ubiquinone biosynthesis</keyword>
<dbReference type="PANTHER" id="PTHR12922">
    <property type="entry name" value="UBIQUINONE BIOSYNTHESIS PROTEIN"/>
    <property type="match status" value="1"/>
</dbReference>
<dbReference type="GO" id="GO:0031314">
    <property type="term" value="C:extrinsic component of mitochondrial inner membrane"/>
    <property type="evidence" value="ECO:0007669"/>
    <property type="project" value="UniProtKB-UniRule"/>
</dbReference>
<evidence type="ECO:0000256" key="7">
    <source>
        <dbReference type="ARBA" id="ARBA00023239"/>
    </source>
</evidence>
<evidence type="ECO:0000256" key="4">
    <source>
        <dbReference type="ARBA" id="ARBA00022833"/>
    </source>
</evidence>
<dbReference type="EMBL" id="JBBCAQ010000022">
    <property type="protein sequence ID" value="KAK7590366.1"/>
    <property type="molecule type" value="Genomic_DNA"/>
</dbReference>
<comment type="function">
    <text evidence="8">Lyase that catalyzes the C1-decarboxylation of 4-hydroxy-3-methoxy-5-(all-trans-polyprenyl)benzoic acid into 2-methoxy-6-(all-trans-polyprenyl)phenol during ubiquinone biosynthesis.</text>
</comment>
<feature type="binding site" evidence="8">
    <location>
        <position position="164"/>
    </location>
    <ligand>
        <name>Zn(2+)</name>
        <dbReference type="ChEBI" id="CHEBI:29105"/>
    </ligand>
</feature>
<evidence type="ECO:0000313" key="9">
    <source>
        <dbReference type="EMBL" id="KAK7590366.1"/>
    </source>
</evidence>
<comment type="similarity">
    <text evidence="8">Belongs to the COQ4 family.</text>
</comment>
<dbReference type="Pfam" id="PF05019">
    <property type="entry name" value="Coq4"/>
    <property type="match status" value="1"/>
</dbReference>
<organism evidence="9 10">
    <name type="scientific">Parthenolecanium corni</name>
    <dbReference type="NCBI Taxonomy" id="536013"/>
    <lineage>
        <taxon>Eukaryota</taxon>
        <taxon>Metazoa</taxon>
        <taxon>Ecdysozoa</taxon>
        <taxon>Arthropoda</taxon>
        <taxon>Hexapoda</taxon>
        <taxon>Insecta</taxon>
        <taxon>Pterygota</taxon>
        <taxon>Neoptera</taxon>
        <taxon>Paraneoptera</taxon>
        <taxon>Hemiptera</taxon>
        <taxon>Sternorrhyncha</taxon>
        <taxon>Coccoidea</taxon>
        <taxon>Coccidae</taxon>
        <taxon>Parthenolecanium</taxon>
    </lineage>
</organism>
<comment type="subcellular location">
    <subcellularLocation>
        <location evidence="8">Mitochondrion inner membrane</location>
        <topology evidence="8">Peripheral membrane protein</topology>
        <orientation evidence="8">Matrix side</orientation>
    </subcellularLocation>
</comment>
<keyword evidence="3 8" id="KW-0999">Mitochondrion inner membrane</keyword>
<evidence type="ECO:0000256" key="5">
    <source>
        <dbReference type="ARBA" id="ARBA00023128"/>
    </source>
</evidence>